<organism evidence="2 3">
    <name type="scientific">Psychrosphaera algicola</name>
    <dbReference type="NCBI Taxonomy" id="3023714"/>
    <lineage>
        <taxon>Bacteria</taxon>
        <taxon>Pseudomonadati</taxon>
        <taxon>Pseudomonadota</taxon>
        <taxon>Gammaproteobacteria</taxon>
        <taxon>Alteromonadales</taxon>
        <taxon>Pseudoalteromonadaceae</taxon>
        <taxon>Psychrosphaera</taxon>
    </lineage>
</organism>
<evidence type="ECO:0008006" key="4">
    <source>
        <dbReference type="Google" id="ProtNLM"/>
    </source>
</evidence>
<proteinExistence type="predicted"/>
<reference evidence="2 3" key="1">
    <citation type="submission" date="2023-01" db="EMBL/GenBank/DDBJ databases">
        <title>Psychrosphaera sp. nov., isolated from marine algae.</title>
        <authorList>
            <person name="Bayburt H."/>
            <person name="Choi B.J."/>
            <person name="Kim J.M."/>
            <person name="Choi D.G."/>
            <person name="Jeon C.O."/>
        </authorList>
    </citation>
    <scope>NUCLEOTIDE SEQUENCE [LARGE SCALE GENOMIC DNA]</scope>
    <source>
        <strain evidence="2 3">G1-22</strain>
    </source>
</reference>
<evidence type="ECO:0000313" key="2">
    <source>
        <dbReference type="EMBL" id="MDC2887765.1"/>
    </source>
</evidence>
<comment type="caution">
    <text evidence="2">The sequence shown here is derived from an EMBL/GenBank/DDBJ whole genome shotgun (WGS) entry which is preliminary data.</text>
</comment>
<keyword evidence="1" id="KW-0732">Signal</keyword>
<dbReference type="EMBL" id="JAQOMS010000002">
    <property type="protein sequence ID" value="MDC2887765.1"/>
    <property type="molecule type" value="Genomic_DNA"/>
</dbReference>
<sequence length="69" mass="7563">MKNLKTTNHSPLIAILFAFSSVFAISGCGEATASMDKEEEEKKKLLKSLLKQLRLLGAKSQIIMQPTPS</sequence>
<dbReference type="Proteomes" id="UP001528411">
    <property type="component" value="Unassembled WGS sequence"/>
</dbReference>
<dbReference type="PROSITE" id="PS51257">
    <property type="entry name" value="PROKAR_LIPOPROTEIN"/>
    <property type="match status" value="1"/>
</dbReference>
<protein>
    <recommendedName>
        <fullName evidence="4">Lipoprotein</fullName>
    </recommendedName>
</protein>
<name>A0ABT5FB15_9GAMM</name>
<accession>A0ABT5FB15</accession>
<feature type="chain" id="PRO_5045922690" description="Lipoprotein" evidence="1">
    <location>
        <begin position="25"/>
        <end position="69"/>
    </location>
</feature>
<feature type="signal peptide" evidence="1">
    <location>
        <begin position="1"/>
        <end position="24"/>
    </location>
</feature>
<dbReference type="RefSeq" id="WP_272179561.1">
    <property type="nucleotide sequence ID" value="NZ_JAQOMS010000002.1"/>
</dbReference>
<evidence type="ECO:0000313" key="3">
    <source>
        <dbReference type="Proteomes" id="UP001528411"/>
    </source>
</evidence>
<keyword evidence="3" id="KW-1185">Reference proteome</keyword>
<gene>
    <name evidence="2" type="ORF">PN838_01495</name>
</gene>
<evidence type="ECO:0000256" key="1">
    <source>
        <dbReference type="SAM" id="SignalP"/>
    </source>
</evidence>